<dbReference type="NCBIfam" id="TIGR00006">
    <property type="entry name" value="16S rRNA (cytosine(1402)-N(4))-methyltransferase RsmH"/>
    <property type="match status" value="1"/>
</dbReference>
<dbReference type="EMBL" id="DVMJ01000058">
    <property type="protein sequence ID" value="HIU13781.1"/>
    <property type="molecule type" value="Genomic_DNA"/>
</dbReference>
<evidence type="ECO:0000256" key="7">
    <source>
        <dbReference type="HAMAP-Rule" id="MF_01007"/>
    </source>
</evidence>
<dbReference type="SUPFAM" id="SSF53335">
    <property type="entry name" value="S-adenosyl-L-methionine-dependent methyltransferases"/>
    <property type="match status" value="1"/>
</dbReference>
<dbReference type="InterPro" id="IPR023397">
    <property type="entry name" value="SAM-dep_MeTrfase_MraW_recog"/>
</dbReference>
<evidence type="ECO:0000256" key="4">
    <source>
        <dbReference type="ARBA" id="ARBA00022603"/>
    </source>
</evidence>
<reference evidence="8" key="2">
    <citation type="journal article" date="2021" name="PeerJ">
        <title>Extensive microbial diversity within the chicken gut microbiome revealed by metagenomics and culture.</title>
        <authorList>
            <person name="Gilroy R."/>
            <person name="Ravi A."/>
            <person name="Getino M."/>
            <person name="Pursley I."/>
            <person name="Horton D.L."/>
            <person name="Alikhan N.F."/>
            <person name="Baker D."/>
            <person name="Gharbi K."/>
            <person name="Hall N."/>
            <person name="Watson M."/>
            <person name="Adriaenssens E.M."/>
            <person name="Foster-Nyarko E."/>
            <person name="Jarju S."/>
            <person name="Secka A."/>
            <person name="Antonio M."/>
            <person name="Oren A."/>
            <person name="Chaudhuri R.R."/>
            <person name="La Ragione R."/>
            <person name="Hildebrand F."/>
            <person name="Pallen M.J."/>
        </authorList>
    </citation>
    <scope>NUCLEOTIDE SEQUENCE</scope>
    <source>
        <strain evidence="8">CHK195-11698</strain>
    </source>
</reference>
<comment type="caution">
    <text evidence="8">The sequence shown here is derived from an EMBL/GenBank/DDBJ whole genome shotgun (WGS) entry which is preliminary data.</text>
</comment>
<dbReference type="PIRSF" id="PIRSF004486">
    <property type="entry name" value="MraW"/>
    <property type="match status" value="1"/>
</dbReference>
<keyword evidence="5 7" id="KW-0808">Transferase</keyword>
<dbReference type="EC" id="2.1.1.199" evidence="7"/>
<dbReference type="SUPFAM" id="SSF81799">
    <property type="entry name" value="Putative methyltransferase TM0872, insert domain"/>
    <property type="match status" value="1"/>
</dbReference>
<evidence type="ECO:0000256" key="3">
    <source>
        <dbReference type="ARBA" id="ARBA00022552"/>
    </source>
</evidence>
<accession>A0A9D1L172</accession>
<dbReference type="HAMAP" id="MF_01007">
    <property type="entry name" value="16SrRNA_methyltr_H"/>
    <property type="match status" value="1"/>
</dbReference>
<dbReference type="Pfam" id="PF01795">
    <property type="entry name" value="Methyltransf_5"/>
    <property type="match status" value="1"/>
</dbReference>
<dbReference type="PANTHER" id="PTHR11265">
    <property type="entry name" value="S-ADENOSYL-METHYLTRANSFERASE MRAW"/>
    <property type="match status" value="1"/>
</dbReference>
<reference evidence="8" key="1">
    <citation type="submission" date="2020-10" db="EMBL/GenBank/DDBJ databases">
        <authorList>
            <person name="Gilroy R."/>
        </authorList>
    </citation>
    <scope>NUCLEOTIDE SEQUENCE</scope>
    <source>
        <strain evidence="8">CHK195-11698</strain>
    </source>
</reference>
<feature type="binding site" evidence="7">
    <location>
        <position position="106"/>
    </location>
    <ligand>
        <name>S-adenosyl-L-methionine</name>
        <dbReference type="ChEBI" id="CHEBI:59789"/>
    </ligand>
</feature>
<dbReference type="GO" id="GO:0070475">
    <property type="term" value="P:rRNA base methylation"/>
    <property type="evidence" value="ECO:0007669"/>
    <property type="project" value="UniProtKB-UniRule"/>
</dbReference>
<evidence type="ECO:0000256" key="5">
    <source>
        <dbReference type="ARBA" id="ARBA00022679"/>
    </source>
</evidence>
<evidence type="ECO:0000256" key="2">
    <source>
        <dbReference type="ARBA" id="ARBA00022490"/>
    </source>
</evidence>
<gene>
    <name evidence="7 8" type="primary">rsmH</name>
    <name evidence="8" type="ORF">IAD15_06895</name>
</gene>
<dbReference type="GO" id="GO:0071424">
    <property type="term" value="F:rRNA (cytosine-N4-)-methyltransferase activity"/>
    <property type="evidence" value="ECO:0007669"/>
    <property type="project" value="UniProtKB-UniRule"/>
</dbReference>
<dbReference type="Gene3D" id="1.10.150.170">
    <property type="entry name" value="Putative methyltransferase TM0872, insert domain"/>
    <property type="match status" value="1"/>
</dbReference>
<sequence length="313" mass="35753">MEKHIPVLWDETIEGLNIHKDGIYVDCTLGFGGHSSRILEKLENGHLYGFDQDENALAYAKARLAAISNHFTLIDRNFKYLKEEMTSRGIHTVDGILFDLGVSSVQFDTASRGFSYNYDARLDMRMDERQRLDAYMIVNEWPYAKLVQIITRYGEEKFAKNIARQIERERQKAPIETTFQLVEIIKQAIPAAARRKGGHPAKRTFQALRIAVNDELNVFHDTLYDALDLLRPGGRIAVITFHSLEDRICKQIFREKTALPDLPAGLPVIPAEMQPAYHLINKKPIEASEAELEANHRAHSAKLRIIERNETNG</sequence>
<feature type="binding site" evidence="7">
    <location>
        <position position="78"/>
    </location>
    <ligand>
        <name>S-adenosyl-L-methionine</name>
        <dbReference type="ChEBI" id="CHEBI:59789"/>
    </ligand>
</feature>
<dbReference type="AlphaFoldDB" id="A0A9D1L172"/>
<dbReference type="PANTHER" id="PTHR11265:SF0">
    <property type="entry name" value="12S RRNA N4-METHYLCYTIDINE METHYLTRANSFERASE"/>
    <property type="match status" value="1"/>
</dbReference>
<comment type="similarity">
    <text evidence="1 7">Belongs to the methyltransferase superfamily. RsmH family.</text>
</comment>
<dbReference type="FunFam" id="1.10.150.170:FF:000001">
    <property type="entry name" value="Ribosomal RNA small subunit methyltransferase H"/>
    <property type="match status" value="1"/>
</dbReference>
<comment type="catalytic activity">
    <reaction evidence="7">
        <text>cytidine(1402) in 16S rRNA + S-adenosyl-L-methionine = N(4)-methylcytidine(1402) in 16S rRNA + S-adenosyl-L-homocysteine + H(+)</text>
        <dbReference type="Rhea" id="RHEA:42928"/>
        <dbReference type="Rhea" id="RHEA-COMP:10286"/>
        <dbReference type="Rhea" id="RHEA-COMP:10287"/>
        <dbReference type="ChEBI" id="CHEBI:15378"/>
        <dbReference type="ChEBI" id="CHEBI:57856"/>
        <dbReference type="ChEBI" id="CHEBI:59789"/>
        <dbReference type="ChEBI" id="CHEBI:74506"/>
        <dbReference type="ChEBI" id="CHEBI:82748"/>
        <dbReference type="EC" id="2.1.1.199"/>
    </reaction>
</comment>
<dbReference type="InterPro" id="IPR002903">
    <property type="entry name" value="RsmH"/>
</dbReference>
<evidence type="ECO:0000313" key="9">
    <source>
        <dbReference type="Proteomes" id="UP000824175"/>
    </source>
</evidence>
<keyword evidence="6 7" id="KW-0949">S-adenosyl-L-methionine</keyword>
<comment type="subcellular location">
    <subcellularLocation>
        <location evidence="7">Cytoplasm</location>
    </subcellularLocation>
</comment>
<keyword evidence="3 7" id="KW-0698">rRNA processing</keyword>
<dbReference type="GO" id="GO:0005737">
    <property type="term" value="C:cytoplasm"/>
    <property type="evidence" value="ECO:0007669"/>
    <property type="project" value="UniProtKB-SubCell"/>
</dbReference>
<protein>
    <recommendedName>
        <fullName evidence="7">Ribosomal RNA small subunit methyltransferase H</fullName>
        <ecNumber evidence="7">2.1.1.199</ecNumber>
    </recommendedName>
    <alternativeName>
        <fullName evidence="7">16S rRNA m(4)C1402 methyltransferase</fullName>
    </alternativeName>
    <alternativeName>
        <fullName evidence="7">rRNA (cytosine-N(4)-)-methyltransferase RsmH</fullName>
    </alternativeName>
</protein>
<name>A0A9D1L172_9FIRM</name>
<keyword evidence="4 7" id="KW-0489">Methyltransferase</keyword>
<feature type="binding site" evidence="7">
    <location>
        <position position="99"/>
    </location>
    <ligand>
        <name>S-adenosyl-L-methionine</name>
        <dbReference type="ChEBI" id="CHEBI:59789"/>
    </ligand>
</feature>
<comment type="function">
    <text evidence="7">Specifically methylates the N4 position of cytidine in position 1402 (C1402) of 16S rRNA.</text>
</comment>
<evidence type="ECO:0000256" key="6">
    <source>
        <dbReference type="ARBA" id="ARBA00022691"/>
    </source>
</evidence>
<dbReference type="Gene3D" id="3.40.50.150">
    <property type="entry name" value="Vaccinia Virus protein VP39"/>
    <property type="match status" value="1"/>
</dbReference>
<evidence type="ECO:0000256" key="1">
    <source>
        <dbReference type="ARBA" id="ARBA00010396"/>
    </source>
</evidence>
<dbReference type="Proteomes" id="UP000824175">
    <property type="component" value="Unassembled WGS sequence"/>
</dbReference>
<feature type="binding site" evidence="7">
    <location>
        <position position="51"/>
    </location>
    <ligand>
        <name>S-adenosyl-L-methionine</name>
        <dbReference type="ChEBI" id="CHEBI:59789"/>
    </ligand>
</feature>
<evidence type="ECO:0000313" key="8">
    <source>
        <dbReference type="EMBL" id="HIU13781.1"/>
    </source>
</evidence>
<dbReference type="InterPro" id="IPR029063">
    <property type="entry name" value="SAM-dependent_MTases_sf"/>
</dbReference>
<proteinExistence type="inferred from homology"/>
<keyword evidence="2 7" id="KW-0963">Cytoplasm</keyword>
<organism evidence="8 9">
    <name type="scientific">Candidatus Fimiplasma intestinipullorum</name>
    <dbReference type="NCBI Taxonomy" id="2840825"/>
    <lineage>
        <taxon>Bacteria</taxon>
        <taxon>Bacillati</taxon>
        <taxon>Bacillota</taxon>
        <taxon>Clostridia</taxon>
        <taxon>Eubacteriales</taxon>
        <taxon>Candidatus Fimiplasma</taxon>
    </lineage>
</organism>
<feature type="binding site" evidence="7">
    <location>
        <begin position="32"/>
        <end position="34"/>
    </location>
    <ligand>
        <name>S-adenosyl-L-methionine</name>
        <dbReference type="ChEBI" id="CHEBI:59789"/>
    </ligand>
</feature>